<dbReference type="EMBL" id="BTFZ01000011">
    <property type="protein sequence ID" value="GMM37411.1"/>
    <property type="molecule type" value="Genomic_DNA"/>
</dbReference>
<dbReference type="Proteomes" id="UP001360560">
    <property type="component" value="Unassembled WGS sequence"/>
</dbReference>
<proteinExistence type="predicted"/>
<dbReference type="GeneID" id="90075386"/>
<comment type="caution">
    <text evidence="2">The sequence shown here is derived from an EMBL/GenBank/DDBJ whole genome shotgun (WGS) entry which is preliminary data.</text>
</comment>
<name>A0AAV5QS51_9ASCO</name>
<gene>
    <name evidence="2" type="ORF">DASC09_047360</name>
</gene>
<dbReference type="AlphaFoldDB" id="A0AAV5QS51"/>
<evidence type="ECO:0000256" key="1">
    <source>
        <dbReference type="SAM" id="MobiDB-lite"/>
    </source>
</evidence>
<keyword evidence="3" id="KW-1185">Reference proteome</keyword>
<sequence length="243" mass="27429">MLAAFKRSFSSKGPSRISSTLRVSQQEKEPELPVAKSSAYAKTQDIANDRRAYVRLPGVFFSAPMPDNYRLGYFPIYTAPGLSYVSLVKRVTLGLSVVGTYAAYMIDSGSYLSFEAAAIIGALSVLPLPIVQYFTKDYVTRIYRLYNTDQTPQTYENLTKDETLVVEKMMMGGKRCYNELVKMDNLKLKKTWYGTTVWQHIDDQGVERTYTVADDIGGIKMDRLWGIAEKNTGIDNGRLLMEK</sequence>
<evidence type="ECO:0000313" key="3">
    <source>
        <dbReference type="Proteomes" id="UP001360560"/>
    </source>
</evidence>
<evidence type="ECO:0000313" key="2">
    <source>
        <dbReference type="EMBL" id="GMM37411.1"/>
    </source>
</evidence>
<organism evidence="2 3">
    <name type="scientific">Saccharomycopsis crataegensis</name>
    <dbReference type="NCBI Taxonomy" id="43959"/>
    <lineage>
        <taxon>Eukaryota</taxon>
        <taxon>Fungi</taxon>
        <taxon>Dikarya</taxon>
        <taxon>Ascomycota</taxon>
        <taxon>Saccharomycotina</taxon>
        <taxon>Saccharomycetes</taxon>
        <taxon>Saccharomycopsidaceae</taxon>
        <taxon>Saccharomycopsis</taxon>
    </lineage>
</organism>
<protein>
    <submittedName>
        <fullName evidence="2">Uncharacterized protein</fullName>
    </submittedName>
</protein>
<dbReference type="RefSeq" id="XP_064854407.1">
    <property type="nucleotide sequence ID" value="XM_064998335.1"/>
</dbReference>
<feature type="region of interest" description="Disordered" evidence="1">
    <location>
        <begin position="1"/>
        <end position="30"/>
    </location>
</feature>
<reference evidence="2 3" key="1">
    <citation type="journal article" date="2023" name="Elife">
        <title>Identification of key yeast species and microbe-microbe interactions impacting larval growth of Drosophila in the wild.</title>
        <authorList>
            <person name="Mure A."/>
            <person name="Sugiura Y."/>
            <person name="Maeda R."/>
            <person name="Honda K."/>
            <person name="Sakurai N."/>
            <person name="Takahashi Y."/>
            <person name="Watada M."/>
            <person name="Katoh T."/>
            <person name="Gotoh A."/>
            <person name="Gotoh Y."/>
            <person name="Taniguchi I."/>
            <person name="Nakamura K."/>
            <person name="Hayashi T."/>
            <person name="Katayama T."/>
            <person name="Uemura T."/>
            <person name="Hattori Y."/>
        </authorList>
    </citation>
    <scope>NUCLEOTIDE SEQUENCE [LARGE SCALE GENOMIC DNA]</scope>
    <source>
        <strain evidence="2 3">SC-9</strain>
    </source>
</reference>
<accession>A0AAV5QS51</accession>
<feature type="compositionally biased region" description="Polar residues" evidence="1">
    <location>
        <begin position="8"/>
        <end position="24"/>
    </location>
</feature>